<organism evidence="1 2">
    <name type="scientific">Funneliformis geosporum</name>
    <dbReference type="NCBI Taxonomy" id="1117311"/>
    <lineage>
        <taxon>Eukaryota</taxon>
        <taxon>Fungi</taxon>
        <taxon>Fungi incertae sedis</taxon>
        <taxon>Mucoromycota</taxon>
        <taxon>Glomeromycotina</taxon>
        <taxon>Glomeromycetes</taxon>
        <taxon>Glomerales</taxon>
        <taxon>Glomeraceae</taxon>
        <taxon>Funneliformis</taxon>
    </lineage>
</organism>
<dbReference type="AlphaFoldDB" id="A0A9W4WVW3"/>
<comment type="caution">
    <text evidence="1">The sequence shown here is derived from an EMBL/GenBank/DDBJ whole genome shotgun (WGS) entry which is preliminary data.</text>
</comment>
<dbReference type="EMBL" id="CAMKVN010006743">
    <property type="protein sequence ID" value="CAI2190664.1"/>
    <property type="molecule type" value="Genomic_DNA"/>
</dbReference>
<name>A0A9W4WVW3_9GLOM</name>
<sequence length="58" mass="6121">NTDEEDSGLLSISVTDEIIVRTSEASVKALSDNPALNEDTFGAVHALQAHEKIVGQAL</sequence>
<proteinExistence type="predicted"/>
<reference evidence="1" key="1">
    <citation type="submission" date="2022-08" db="EMBL/GenBank/DDBJ databases">
        <authorList>
            <person name="Kallberg Y."/>
            <person name="Tangrot J."/>
            <person name="Rosling A."/>
        </authorList>
    </citation>
    <scope>NUCLEOTIDE SEQUENCE</scope>
    <source>
        <strain evidence="1">Wild A</strain>
    </source>
</reference>
<gene>
    <name evidence="1" type="ORF">FWILDA_LOCUS14688</name>
</gene>
<accession>A0A9W4WVW3</accession>
<feature type="non-terminal residue" evidence="1">
    <location>
        <position position="58"/>
    </location>
</feature>
<protein>
    <submittedName>
        <fullName evidence="1">7648_t:CDS:1</fullName>
    </submittedName>
</protein>
<evidence type="ECO:0000313" key="1">
    <source>
        <dbReference type="EMBL" id="CAI2190664.1"/>
    </source>
</evidence>
<keyword evidence="2" id="KW-1185">Reference proteome</keyword>
<dbReference type="Proteomes" id="UP001153678">
    <property type="component" value="Unassembled WGS sequence"/>
</dbReference>
<evidence type="ECO:0000313" key="2">
    <source>
        <dbReference type="Proteomes" id="UP001153678"/>
    </source>
</evidence>